<feature type="repeat" description="PPR" evidence="3">
    <location>
        <begin position="294"/>
        <end position="328"/>
    </location>
</feature>
<organism evidence="4 5">
    <name type="scientific">Camellia sinensis var. sinensis</name>
    <name type="common">China tea</name>
    <dbReference type="NCBI Taxonomy" id="542762"/>
    <lineage>
        <taxon>Eukaryota</taxon>
        <taxon>Viridiplantae</taxon>
        <taxon>Streptophyta</taxon>
        <taxon>Embryophyta</taxon>
        <taxon>Tracheophyta</taxon>
        <taxon>Spermatophyta</taxon>
        <taxon>Magnoliopsida</taxon>
        <taxon>eudicotyledons</taxon>
        <taxon>Gunneridae</taxon>
        <taxon>Pentapetalae</taxon>
        <taxon>asterids</taxon>
        <taxon>Ericales</taxon>
        <taxon>Theaceae</taxon>
        <taxon>Camellia</taxon>
    </lineage>
</organism>
<name>A0A4S4EAX4_CAMSN</name>
<dbReference type="GO" id="GO:0003723">
    <property type="term" value="F:RNA binding"/>
    <property type="evidence" value="ECO:0007669"/>
    <property type="project" value="InterPro"/>
</dbReference>
<comment type="similarity">
    <text evidence="2">Belongs to the PPR family. PCMP-E subfamily.</text>
</comment>
<evidence type="ECO:0000256" key="3">
    <source>
        <dbReference type="PROSITE-ProRule" id="PRU00708"/>
    </source>
</evidence>
<dbReference type="FunFam" id="1.25.40.10:FF:001227">
    <property type="entry name" value="Pentatricopeptide repeat-containing protein At1g26900, mitochondrial"/>
    <property type="match status" value="1"/>
</dbReference>
<dbReference type="Pfam" id="PF01535">
    <property type="entry name" value="PPR"/>
    <property type="match status" value="5"/>
</dbReference>
<dbReference type="EMBL" id="SDRB02006393">
    <property type="protein sequence ID" value="THG12716.1"/>
    <property type="molecule type" value="Genomic_DNA"/>
</dbReference>
<comment type="caution">
    <text evidence="4">The sequence shown here is derived from an EMBL/GenBank/DDBJ whole genome shotgun (WGS) entry which is preliminary data.</text>
</comment>
<dbReference type="Proteomes" id="UP000306102">
    <property type="component" value="Unassembled WGS sequence"/>
</dbReference>
<dbReference type="InterPro" id="IPR011990">
    <property type="entry name" value="TPR-like_helical_dom_sf"/>
</dbReference>
<proteinExistence type="inferred from homology"/>
<dbReference type="FunFam" id="1.25.40.10:FF:000090">
    <property type="entry name" value="Pentatricopeptide repeat-containing protein, chloroplastic"/>
    <property type="match status" value="1"/>
</dbReference>
<feature type="repeat" description="PPR" evidence="3">
    <location>
        <begin position="88"/>
        <end position="122"/>
    </location>
</feature>
<dbReference type="Gene3D" id="1.25.40.10">
    <property type="entry name" value="Tetratricopeptide repeat domain"/>
    <property type="match status" value="4"/>
</dbReference>
<gene>
    <name evidence="4" type="ORF">TEA_026843</name>
</gene>
<evidence type="ECO:0000256" key="2">
    <source>
        <dbReference type="ARBA" id="ARBA00061659"/>
    </source>
</evidence>
<dbReference type="GO" id="GO:0009451">
    <property type="term" value="P:RNA modification"/>
    <property type="evidence" value="ECO:0007669"/>
    <property type="project" value="InterPro"/>
</dbReference>
<feature type="repeat" description="PPR" evidence="3">
    <location>
        <begin position="495"/>
        <end position="529"/>
    </location>
</feature>
<reference evidence="4 5" key="1">
    <citation type="journal article" date="2018" name="Proc. Natl. Acad. Sci. U.S.A.">
        <title>Draft genome sequence of Camellia sinensis var. sinensis provides insights into the evolution of the tea genome and tea quality.</title>
        <authorList>
            <person name="Wei C."/>
            <person name="Yang H."/>
            <person name="Wang S."/>
            <person name="Zhao J."/>
            <person name="Liu C."/>
            <person name="Gao L."/>
            <person name="Xia E."/>
            <person name="Lu Y."/>
            <person name="Tai Y."/>
            <person name="She G."/>
            <person name="Sun J."/>
            <person name="Cao H."/>
            <person name="Tong W."/>
            <person name="Gao Q."/>
            <person name="Li Y."/>
            <person name="Deng W."/>
            <person name="Jiang X."/>
            <person name="Wang W."/>
            <person name="Chen Q."/>
            <person name="Zhang S."/>
            <person name="Li H."/>
            <person name="Wu J."/>
            <person name="Wang P."/>
            <person name="Li P."/>
            <person name="Shi C."/>
            <person name="Zheng F."/>
            <person name="Jian J."/>
            <person name="Huang B."/>
            <person name="Shan D."/>
            <person name="Shi M."/>
            <person name="Fang C."/>
            <person name="Yue Y."/>
            <person name="Li F."/>
            <person name="Li D."/>
            <person name="Wei S."/>
            <person name="Han B."/>
            <person name="Jiang C."/>
            <person name="Yin Y."/>
            <person name="Xia T."/>
            <person name="Zhang Z."/>
            <person name="Bennetzen J.L."/>
            <person name="Zhao S."/>
            <person name="Wan X."/>
        </authorList>
    </citation>
    <scope>NUCLEOTIDE SEQUENCE [LARGE SCALE GENOMIC DNA]</scope>
    <source>
        <strain evidence="5">cv. Shuchazao</strain>
        <tissue evidence="4">Leaf</tissue>
    </source>
</reference>
<evidence type="ECO:0000256" key="1">
    <source>
        <dbReference type="ARBA" id="ARBA00022737"/>
    </source>
</evidence>
<feature type="repeat" description="PPR" evidence="3">
    <location>
        <begin position="596"/>
        <end position="630"/>
    </location>
</feature>
<feature type="repeat" description="PPR" evidence="3">
    <location>
        <begin position="631"/>
        <end position="665"/>
    </location>
</feature>
<protein>
    <submittedName>
        <fullName evidence="4">Uncharacterized protein</fullName>
    </submittedName>
</protein>
<evidence type="ECO:0000313" key="4">
    <source>
        <dbReference type="EMBL" id="THG12716.1"/>
    </source>
</evidence>
<dbReference type="PROSITE" id="PS51375">
    <property type="entry name" value="PPR"/>
    <property type="match status" value="6"/>
</dbReference>
<dbReference type="PANTHER" id="PTHR47926:SF397">
    <property type="entry name" value="(WILD MALAYSIAN BANANA) HYPOTHETICAL PROTEIN"/>
    <property type="match status" value="1"/>
</dbReference>
<dbReference type="InterPro" id="IPR002885">
    <property type="entry name" value="PPR_rpt"/>
</dbReference>
<dbReference type="STRING" id="542762.A0A4S4EAX4"/>
<dbReference type="FunFam" id="1.25.40.10:FF:001216">
    <property type="entry name" value="Pentatricopeptide repeat-containing protein mitochondrial"/>
    <property type="match status" value="1"/>
</dbReference>
<evidence type="ECO:0000313" key="5">
    <source>
        <dbReference type="Proteomes" id="UP000306102"/>
    </source>
</evidence>
<feature type="repeat" description="PPR" evidence="3">
    <location>
        <begin position="395"/>
        <end position="429"/>
    </location>
</feature>
<dbReference type="PANTHER" id="PTHR47926">
    <property type="entry name" value="PENTATRICOPEPTIDE REPEAT-CONTAINING PROTEIN"/>
    <property type="match status" value="1"/>
</dbReference>
<sequence>MLKFKPNHFYRRCLYSSSYATNYLDSHINLFLSNQTTDPKSLLQSHAFIITTGHTNNLFIASKLISFYASINKPNSSSRVFDSVYFKDTFLWNSLIKAHFSNGNYSQALEFYLRMRLSHVLPNHFTVPMVVAACAELSSMNNGMKIHGLVSKIGLFAGNSAVGSSFVYMYSMLNCMEDAALVFDEIPIRDVVAWTALVIGYVQNDESEKGLECLCEMHKIGGDGERPNSRTLEGGFQACGNLGALLEGRCLHGLAVKNGIGCTQVVQSSVLCMYTKCGTPEEAYLSFCEVDNKDLISWTSIVGVYARLGCITECVCLFWQMLAAGIYPDGIVVSCLISGFGKSMRVSEGKAFHGIILRRNYILDHMVKNALLSMYCGFGLLALAEKFFYRVHDWDKEIWNIMVYEYGKVGLESKCIELFREIQHLGIEFDSNSLLSVISSCSRLGATHLGQSLHCYVIKSSMHENVSIANSLIYMYGKSGNSVVAWKIFSRTQKDIVTWNTLISSYNHSGHSADALGLFDKMVSEGFKPNVATLVTVLSACSHIASLEKGERIHNYIMEGGFEFNISLATALVDMYAKCGKLKKSREIFDAIKEKDVISWNVMISGYGTHGDAGSALEVFQQMEQSNAIPNELTFLAVLSACTHAGLVEEGKCLFDRIRDYSLAPTLKHYACMVDLLGRSGNLHEAEDLVLSMPIAPDGGLWGALLSACKIHDDTEMGIRIAKHAIEADPENDGYYVMIADLYTSLGRAGPVSPSTSVADISVHSSDTRIDNAPAGKRGKTEKANKILLKIEDDQFLDLMTVKTEVQSPCKEPFRQLTGLYTHAIIVIKLSSTGYCKLIFVLRIIIKPNPCIGVGPLCTAKQIRTEEIDHIAERGVAAHYSGKGFVTGLVGHAMPKGRSSREKIVCLHNANIALWVILPLSLLNFGSLTLFLE</sequence>
<keyword evidence="5" id="KW-1185">Reference proteome</keyword>
<dbReference type="NCBIfam" id="TIGR00756">
    <property type="entry name" value="PPR"/>
    <property type="match status" value="4"/>
</dbReference>
<accession>A0A4S4EAX4</accession>
<keyword evidence="1" id="KW-0677">Repeat</keyword>
<dbReference type="Pfam" id="PF13041">
    <property type="entry name" value="PPR_2"/>
    <property type="match status" value="3"/>
</dbReference>
<dbReference type="AlphaFoldDB" id="A0A4S4EAX4"/>
<dbReference type="InterPro" id="IPR046960">
    <property type="entry name" value="PPR_At4g14850-like_plant"/>
</dbReference>